<evidence type="ECO:0000313" key="2">
    <source>
        <dbReference type="Proteomes" id="UP000001654"/>
    </source>
</evidence>
<evidence type="ECO:0000313" key="1">
    <source>
        <dbReference type="EMBL" id="ADF54976.1"/>
    </source>
</evidence>
<dbReference type="PANTHER" id="PTHR34817">
    <property type="entry name" value="NUCLEOTIDYLTRANSFERASE"/>
    <property type="match status" value="1"/>
</dbReference>
<dbReference type="STRING" id="655815.ZPR_4676"/>
<dbReference type="GO" id="GO:0016740">
    <property type="term" value="F:transferase activity"/>
    <property type="evidence" value="ECO:0007669"/>
    <property type="project" value="UniProtKB-KW"/>
</dbReference>
<reference evidence="1 2" key="1">
    <citation type="journal article" date="2010" name="BMC Genomics">
        <title>The complete genome of Zunongwangia profunda SM-A87 reveals its adaptation to the deep-sea environment and ecological role in sedimentary organic nitrogen degradation.</title>
        <authorList>
            <person name="Qin Q.L."/>
            <person name="Zhang X.Y."/>
            <person name="Wang X.M."/>
            <person name="Liu G.M."/>
            <person name="Chen X.L."/>
            <person name="Xie B.B."/>
            <person name="Dang H.Y."/>
            <person name="Zhou B.C."/>
            <person name="Yu J."/>
            <person name="Zhang Y.Z."/>
        </authorList>
    </citation>
    <scope>NUCLEOTIDE SEQUENCE [LARGE SCALE GENOMIC DNA]</scope>
    <source>
        <strain evidence="2">DSM 18752 / CCTCC AB 206139 / SM-A87</strain>
    </source>
</reference>
<sequence length="354" mass="41623">MTIEDLKQQKLIILECISGSRAYGLDTPASDTDIKGVFILPKKDFYGLEYIPQVSNATNDIVYYELGRYLELLSVNNPNILELLNTPPSAVRYKHPLLERIDAKRILSKLCKNTFGKFAISQIKKAKGLKKKIVNPVEKERKSVLSFCYVNYEQGAIPLLDYLSLKNWKQEYCGLINIPHMKDMYGLFYSEQLGYKGIIQHEQSNELSLSAIPKEEKQQGLFYFNKDGYSSYCKEYKEYWDWVKHRNEDRYQTTQNHGKHYDAKNMMHTFRLLEMALEIAREKQINVQRPNRDFLLEIKSGKFAYETLLAQANELQAQLEEAFKKSDLPEKPDLRYINQLAYELREEFYREGFY</sequence>
<gene>
    <name evidence="1" type="ordered locus">ZPR_4676</name>
</gene>
<dbReference type="AlphaFoldDB" id="D5BEJ1"/>
<dbReference type="EMBL" id="CP001650">
    <property type="protein sequence ID" value="ADF54976.1"/>
    <property type="molecule type" value="Genomic_DNA"/>
</dbReference>
<proteinExistence type="predicted"/>
<organism evidence="1 2">
    <name type="scientific">Zunongwangia profunda (strain DSM 18752 / CCTCC AB 206139 / SM-A87)</name>
    <name type="common">Wangia profunda</name>
    <dbReference type="NCBI Taxonomy" id="655815"/>
    <lineage>
        <taxon>Bacteria</taxon>
        <taxon>Pseudomonadati</taxon>
        <taxon>Bacteroidota</taxon>
        <taxon>Flavobacteriia</taxon>
        <taxon>Flavobacteriales</taxon>
        <taxon>Flavobacteriaceae</taxon>
        <taxon>Zunongwangia</taxon>
    </lineage>
</organism>
<dbReference type="HOGENOM" id="CLU_064931_0_0_10"/>
<dbReference type="InterPro" id="IPR018775">
    <property type="entry name" value="RlaP"/>
</dbReference>
<protein>
    <submittedName>
        <fullName evidence="1">Predicted nucleotidyltransferase</fullName>
    </submittedName>
</protein>
<name>D5BEJ1_ZUNPS</name>
<dbReference type="eggNOG" id="COG3541">
    <property type="taxonomic scope" value="Bacteria"/>
</dbReference>
<dbReference type="KEGG" id="zpr:ZPR_4676"/>
<dbReference type="Proteomes" id="UP000001654">
    <property type="component" value="Chromosome"/>
</dbReference>
<accession>D5BEJ1</accession>
<dbReference type="Pfam" id="PF10127">
    <property type="entry name" value="RlaP"/>
    <property type="match status" value="1"/>
</dbReference>
<dbReference type="PANTHER" id="PTHR34817:SF1">
    <property type="entry name" value="NUCLEOTIDYLTRANSFERASE"/>
    <property type="match status" value="1"/>
</dbReference>
<dbReference type="OrthoDB" id="243791at2"/>
<keyword evidence="2" id="KW-1185">Reference proteome</keyword>
<dbReference type="RefSeq" id="WP_013074035.1">
    <property type="nucleotide sequence ID" value="NC_014041.1"/>
</dbReference>